<gene>
    <name evidence="1" type="ORF">C5748_16255</name>
</gene>
<accession>A0A2S9IPQ5</accession>
<organism evidence="1 2">
    <name type="scientific">Phyllobacterium phragmitis</name>
    <dbReference type="NCBI Taxonomy" id="2670329"/>
    <lineage>
        <taxon>Bacteria</taxon>
        <taxon>Pseudomonadati</taxon>
        <taxon>Pseudomonadota</taxon>
        <taxon>Alphaproteobacteria</taxon>
        <taxon>Hyphomicrobiales</taxon>
        <taxon>Phyllobacteriaceae</taxon>
        <taxon>Phyllobacterium</taxon>
    </lineage>
</organism>
<dbReference type="AlphaFoldDB" id="A0A2S9IPQ5"/>
<dbReference type="EMBL" id="PVBR01000012">
    <property type="protein sequence ID" value="PRD42472.1"/>
    <property type="molecule type" value="Genomic_DNA"/>
</dbReference>
<dbReference type="RefSeq" id="WP_105743111.1">
    <property type="nucleotide sequence ID" value="NZ_PVBR01000012.1"/>
</dbReference>
<protein>
    <submittedName>
        <fullName evidence="1">Uncharacterized protein</fullName>
    </submittedName>
</protein>
<proteinExistence type="predicted"/>
<evidence type="ECO:0000313" key="1">
    <source>
        <dbReference type="EMBL" id="PRD42472.1"/>
    </source>
</evidence>
<evidence type="ECO:0000313" key="2">
    <source>
        <dbReference type="Proteomes" id="UP000239434"/>
    </source>
</evidence>
<dbReference type="Proteomes" id="UP000239434">
    <property type="component" value="Unassembled WGS sequence"/>
</dbReference>
<sequence length="85" mass="9478">MNMRSHLVRVSDCYREAAGLSRSRVSTIVLNRGSTLDRIAAGQADVTTTTFENAMLWFSVNWPDGMEWPKGVHRPVVCVPKEAAE</sequence>
<comment type="caution">
    <text evidence="1">The sequence shown here is derived from an EMBL/GenBank/DDBJ whole genome shotgun (WGS) entry which is preliminary data.</text>
</comment>
<keyword evidence="2" id="KW-1185">Reference proteome</keyword>
<name>A0A2S9IPQ5_9HYPH</name>
<reference evidence="1 2" key="1">
    <citation type="submission" date="2018-02" db="EMBL/GenBank/DDBJ databases">
        <title>The draft genome of Phyllobacterium sp. 1N-3.</title>
        <authorList>
            <person name="Liu L."/>
            <person name="Li L."/>
            <person name="Zhang X."/>
            <person name="Wang T."/>
            <person name="Liang L."/>
        </authorList>
    </citation>
    <scope>NUCLEOTIDE SEQUENCE [LARGE SCALE GENOMIC DNA]</scope>
    <source>
        <strain evidence="1 2">1N-3</strain>
    </source>
</reference>